<accession>A0A1W1CUS6</accession>
<dbReference type="InterPro" id="IPR051686">
    <property type="entry name" value="Lipoprotein_DolP"/>
</dbReference>
<feature type="domain" description="BON" evidence="2">
    <location>
        <begin position="125"/>
        <end position="192"/>
    </location>
</feature>
<evidence type="ECO:0000313" key="3">
    <source>
        <dbReference type="EMBL" id="SFV69465.1"/>
    </source>
</evidence>
<proteinExistence type="predicted"/>
<dbReference type="Pfam" id="PF04972">
    <property type="entry name" value="BON"/>
    <property type="match status" value="2"/>
</dbReference>
<organism evidence="3">
    <name type="scientific">hydrothermal vent metagenome</name>
    <dbReference type="NCBI Taxonomy" id="652676"/>
    <lineage>
        <taxon>unclassified sequences</taxon>
        <taxon>metagenomes</taxon>
        <taxon>ecological metagenomes</taxon>
    </lineage>
</organism>
<dbReference type="PROSITE" id="PS50914">
    <property type="entry name" value="BON"/>
    <property type="match status" value="2"/>
</dbReference>
<feature type="domain" description="BON" evidence="2">
    <location>
        <begin position="47"/>
        <end position="116"/>
    </location>
</feature>
<sequence length="246" mass="27344">MNKIILILFFSFSFTACVPLIPVLAGGGIITTANIENDRRSAGVILDDKNLASSADWALQYDKKLKKSHINVNVFKGIVLLTGEVSDKSLLSFVEKLLKEKFLNIIGIHNELVVAKKASLFDIAKDTAITSAVLLKFQNQEVFNPTHIKVITERTVVYLMGSVTKREGKLAGKLASQSSGVTKVVKLFEYLAKKPKRELDAIANKKKQQVLEREIAKKEAELLKQKAEIQRQLDSLNNVNEDSTSF</sequence>
<gene>
    <name evidence="3" type="ORF">MNB_SUP05-5-145</name>
</gene>
<dbReference type="PROSITE" id="PS51257">
    <property type="entry name" value="PROKAR_LIPOPROTEIN"/>
    <property type="match status" value="1"/>
</dbReference>
<dbReference type="EMBL" id="FPHJ01000066">
    <property type="protein sequence ID" value="SFV69465.1"/>
    <property type="molecule type" value="Genomic_DNA"/>
</dbReference>
<keyword evidence="1" id="KW-0175">Coiled coil</keyword>
<protein>
    <submittedName>
        <fullName evidence="3">21 kDa hemolysin</fullName>
    </submittedName>
</protein>
<dbReference type="InterPro" id="IPR007055">
    <property type="entry name" value="BON_dom"/>
</dbReference>
<feature type="coiled-coil region" evidence="1">
    <location>
        <begin position="206"/>
        <end position="239"/>
    </location>
</feature>
<dbReference type="PANTHER" id="PTHR34606:SF4">
    <property type="entry name" value="OUTER MEMBRANE LIPOPROTEIN DOLP"/>
    <property type="match status" value="1"/>
</dbReference>
<dbReference type="AlphaFoldDB" id="A0A1W1CUS6"/>
<evidence type="ECO:0000256" key="1">
    <source>
        <dbReference type="SAM" id="Coils"/>
    </source>
</evidence>
<reference evidence="3" key="1">
    <citation type="submission" date="2016-10" db="EMBL/GenBank/DDBJ databases">
        <authorList>
            <person name="de Groot N.N."/>
        </authorList>
    </citation>
    <scope>NUCLEOTIDE SEQUENCE</scope>
</reference>
<evidence type="ECO:0000259" key="2">
    <source>
        <dbReference type="PROSITE" id="PS50914"/>
    </source>
</evidence>
<dbReference type="PANTHER" id="PTHR34606">
    <property type="entry name" value="BON DOMAIN-CONTAINING PROTEIN"/>
    <property type="match status" value="1"/>
</dbReference>
<name>A0A1W1CUS6_9ZZZZ</name>